<proteinExistence type="predicted"/>
<organism evidence="2 3">
    <name type="scientific">Oedothorax gibbosus</name>
    <dbReference type="NCBI Taxonomy" id="931172"/>
    <lineage>
        <taxon>Eukaryota</taxon>
        <taxon>Metazoa</taxon>
        <taxon>Ecdysozoa</taxon>
        <taxon>Arthropoda</taxon>
        <taxon>Chelicerata</taxon>
        <taxon>Arachnida</taxon>
        <taxon>Araneae</taxon>
        <taxon>Araneomorphae</taxon>
        <taxon>Entelegynae</taxon>
        <taxon>Araneoidea</taxon>
        <taxon>Linyphiidae</taxon>
        <taxon>Erigoninae</taxon>
        <taxon>Oedothorax</taxon>
    </lineage>
</organism>
<evidence type="ECO:0000313" key="2">
    <source>
        <dbReference type="EMBL" id="KAG8197397.1"/>
    </source>
</evidence>
<evidence type="ECO:0000256" key="1">
    <source>
        <dbReference type="SAM" id="MobiDB-lite"/>
    </source>
</evidence>
<dbReference type="Proteomes" id="UP000827092">
    <property type="component" value="Unassembled WGS sequence"/>
</dbReference>
<name>A0AAV6VKR2_9ARAC</name>
<gene>
    <name evidence="2" type="ORF">JTE90_013517</name>
</gene>
<reference evidence="2 3" key="1">
    <citation type="journal article" date="2022" name="Nat. Ecol. Evol.">
        <title>A masculinizing supergene underlies an exaggerated male reproductive morph in a spider.</title>
        <authorList>
            <person name="Hendrickx F."/>
            <person name="De Corte Z."/>
            <person name="Sonet G."/>
            <person name="Van Belleghem S.M."/>
            <person name="Kostlbacher S."/>
            <person name="Vangestel C."/>
        </authorList>
    </citation>
    <scope>NUCLEOTIDE SEQUENCE [LARGE SCALE GENOMIC DNA]</scope>
    <source>
        <strain evidence="2">W744_W776</strain>
    </source>
</reference>
<accession>A0AAV6VKR2</accession>
<dbReference type="EMBL" id="JAFNEN010000056">
    <property type="protein sequence ID" value="KAG8197397.1"/>
    <property type="molecule type" value="Genomic_DNA"/>
</dbReference>
<protein>
    <submittedName>
        <fullName evidence="2">Uncharacterized protein</fullName>
    </submittedName>
</protein>
<dbReference type="AlphaFoldDB" id="A0AAV6VKR2"/>
<feature type="region of interest" description="Disordered" evidence="1">
    <location>
        <begin position="51"/>
        <end position="132"/>
    </location>
</feature>
<comment type="caution">
    <text evidence="2">The sequence shown here is derived from an EMBL/GenBank/DDBJ whole genome shotgun (WGS) entry which is preliminary data.</text>
</comment>
<sequence length="132" mass="14762">MSLSSLVASSVKEGRSLGTSSQHCSISMYLEKERKNMKIYVDVLKISISTHRSRGASREKIEHLSQIGKCSPKPDRANRKKKSSSQCQEKQTHPKGNRRASSSSEGWIREQDLLTRRTSGFIPGTRVNNTGK</sequence>
<keyword evidence="3" id="KW-1185">Reference proteome</keyword>
<evidence type="ECO:0000313" key="3">
    <source>
        <dbReference type="Proteomes" id="UP000827092"/>
    </source>
</evidence>